<dbReference type="PANTHER" id="PTHR13285">
    <property type="entry name" value="ACYLTRANSFERASE"/>
    <property type="match status" value="1"/>
</dbReference>
<evidence type="ECO:0000256" key="3">
    <source>
        <dbReference type="ARBA" id="ARBA00022475"/>
    </source>
</evidence>
<dbReference type="PANTHER" id="PTHR13285:SF18">
    <property type="entry name" value="PROTEIN-CYSTEINE N-PALMITOYLTRANSFERASE RASP"/>
    <property type="match status" value="1"/>
</dbReference>
<keyword evidence="7" id="KW-0808">Transferase</keyword>
<evidence type="ECO:0000256" key="7">
    <source>
        <dbReference type="PIRNR" id="PIRNR016636"/>
    </source>
</evidence>
<evidence type="ECO:0000256" key="2">
    <source>
        <dbReference type="ARBA" id="ARBA00010323"/>
    </source>
</evidence>
<evidence type="ECO:0000313" key="9">
    <source>
        <dbReference type="EMBL" id="NSG84032.1"/>
    </source>
</evidence>
<comment type="caution">
    <text evidence="9">The sequence shown here is derived from an EMBL/GenBank/DDBJ whole genome shotgun (WGS) entry which is preliminary data.</text>
</comment>
<evidence type="ECO:0000256" key="5">
    <source>
        <dbReference type="ARBA" id="ARBA00022989"/>
    </source>
</evidence>
<feature type="transmembrane region" description="Helical" evidence="8">
    <location>
        <begin position="343"/>
        <end position="359"/>
    </location>
</feature>
<feature type="transmembrane region" description="Helical" evidence="8">
    <location>
        <begin position="117"/>
        <end position="139"/>
    </location>
</feature>
<comment type="subcellular location">
    <subcellularLocation>
        <location evidence="1">Cell membrane</location>
        <topology evidence="1">Multi-pass membrane protein</topology>
    </subcellularLocation>
</comment>
<evidence type="ECO:0000256" key="6">
    <source>
        <dbReference type="ARBA" id="ARBA00023136"/>
    </source>
</evidence>
<organism evidence="9 10">
    <name type="scientific">Blautia faecis</name>
    <dbReference type="NCBI Taxonomy" id="871665"/>
    <lineage>
        <taxon>Bacteria</taxon>
        <taxon>Bacillati</taxon>
        <taxon>Bacillota</taxon>
        <taxon>Clostridia</taxon>
        <taxon>Lachnospirales</taxon>
        <taxon>Lachnospiraceae</taxon>
        <taxon>Blautia</taxon>
    </lineage>
</organism>
<dbReference type="InterPro" id="IPR004299">
    <property type="entry name" value="MBOAT_fam"/>
</dbReference>
<feature type="transmembrane region" description="Helical" evidence="8">
    <location>
        <begin position="48"/>
        <end position="67"/>
    </location>
</feature>
<keyword evidence="6 7" id="KW-0472">Membrane</keyword>
<evidence type="ECO:0000256" key="8">
    <source>
        <dbReference type="SAM" id="Phobius"/>
    </source>
</evidence>
<proteinExistence type="inferred from homology"/>
<feature type="transmembrane region" description="Helical" evidence="8">
    <location>
        <begin position="435"/>
        <end position="456"/>
    </location>
</feature>
<evidence type="ECO:0000256" key="4">
    <source>
        <dbReference type="ARBA" id="ARBA00022692"/>
    </source>
</evidence>
<feature type="transmembrane region" description="Helical" evidence="8">
    <location>
        <begin position="379"/>
        <end position="398"/>
    </location>
</feature>
<dbReference type="InterPro" id="IPR051085">
    <property type="entry name" value="MB_O-acyltransferase"/>
</dbReference>
<evidence type="ECO:0000256" key="1">
    <source>
        <dbReference type="ARBA" id="ARBA00004651"/>
    </source>
</evidence>
<sequence>MSLVSNLFLLFVAASILIYYIVPRKSQWIVLLIFSYLYYIAGGPRYVVFILFSTLVTWLMALLIEKAEGKENHKGARKLLILGLILNFGMLGIVKYTNFAVENINALLHLNLRGIQLLLPLGISFYTFQSSGYLLDVYWKRCKAERHPLKYALFVSFFPQILQGPIGRYSRLADQLYAEHRFEGNNIIRGFERILWGFFKKMILADWAAAFADAIFEDPAKYNGVALLGVLFYTIQLYADFSGGMDVVIGIASMFGIKLDENFKRPFFAVSITDFWHRWHITLGTWMKDYVFYPVTLSGWMGKFGKWGKKVFGKKIGRTLPICVANLIVFFVVGVWHGAAWKYIVYGMYNGIIIAFSGLMAENYRKWKKKLHISGKETWYYLFTVIRTFVLVVISMYFDRADSVRQAFHMMKQSITQFAPAQLLLIPAGKQGTSFTPYALVIIAVGCVILFVISLLQERGVKIRESLARLPLPVTVAIYFCMLISIGLFGSTAVARGFIYAQF</sequence>
<keyword evidence="5 8" id="KW-1133">Transmembrane helix</keyword>
<dbReference type="Pfam" id="PF03062">
    <property type="entry name" value="MBOAT"/>
    <property type="match status" value="2"/>
</dbReference>
<dbReference type="PIRSF" id="PIRSF016636">
    <property type="entry name" value="AlgI_DltB"/>
    <property type="match status" value="1"/>
</dbReference>
<feature type="transmembrane region" description="Helical" evidence="8">
    <location>
        <begin position="6"/>
        <end position="22"/>
    </location>
</feature>
<dbReference type="Proteomes" id="UP001644719">
    <property type="component" value="Unassembled WGS sequence"/>
</dbReference>
<feature type="transmembrane region" description="Helical" evidence="8">
    <location>
        <begin position="476"/>
        <end position="499"/>
    </location>
</feature>
<dbReference type="InterPro" id="IPR028362">
    <property type="entry name" value="AlgI"/>
</dbReference>
<dbReference type="EMBL" id="JAAITS010000002">
    <property type="protein sequence ID" value="NSG84032.1"/>
    <property type="molecule type" value="Genomic_DNA"/>
</dbReference>
<name>A0ABX2H1K6_9FIRM</name>
<comment type="similarity">
    <text evidence="2 7">Belongs to the membrane-bound acyltransferase family.</text>
</comment>
<keyword evidence="10" id="KW-1185">Reference proteome</keyword>
<feature type="transmembrane region" description="Helical" evidence="8">
    <location>
        <begin position="79"/>
        <end position="97"/>
    </location>
</feature>
<evidence type="ECO:0000313" key="10">
    <source>
        <dbReference type="Proteomes" id="UP001644719"/>
    </source>
</evidence>
<gene>
    <name evidence="9" type="ORF">G5B17_00965</name>
</gene>
<accession>A0ABX2H1K6</accession>
<protein>
    <submittedName>
        <fullName evidence="9">MBOAT family protein</fullName>
    </submittedName>
</protein>
<dbReference type="RefSeq" id="WP_173769106.1">
    <property type="nucleotide sequence ID" value="NZ_JAAIPV010000006.1"/>
</dbReference>
<keyword evidence="4 8" id="KW-0812">Transmembrane</keyword>
<keyword evidence="3 7" id="KW-1003">Cell membrane</keyword>
<reference evidence="9 10" key="1">
    <citation type="journal article" date="2020" name="Cell Host Microbe">
        <title>Functional and Genomic Variation between Human-Derived Isolates of Lachnospiraceae Reveals Inter- and Intra-Species Diversity.</title>
        <authorList>
            <person name="Sorbara M.T."/>
            <person name="Littmann E.R."/>
            <person name="Fontana E."/>
            <person name="Moody T.U."/>
            <person name="Kohout C.E."/>
            <person name="Gjonbalaj M."/>
            <person name="Eaton V."/>
            <person name="Seok R."/>
            <person name="Leiner I.M."/>
            <person name="Pamer E.G."/>
        </authorList>
    </citation>
    <scope>NUCLEOTIDE SEQUENCE [LARGE SCALE GENOMIC DNA]</scope>
    <source>
        <strain evidence="9 10">MSK.17.74</strain>
    </source>
</reference>
<keyword evidence="7" id="KW-0012">Acyltransferase</keyword>
<dbReference type="InterPro" id="IPR024194">
    <property type="entry name" value="Ac/AlaTfrase_AlgI/DltB"/>
</dbReference>
<feature type="transmembrane region" description="Helical" evidence="8">
    <location>
        <begin position="319"/>
        <end position="337"/>
    </location>
</feature>
<dbReference type="PIRSF" id="PIRSF500217">
    <property type="entry name" value="AlgI"/>
    <property type="match status" value="1"/>
</dbReference>